<evidence type="ECO:0000313" key="6">
    <source>
        <dbReference type="EMBL" id="MBP5858964.1"/>
    </source>
</evidence>
<dbReference type="Proteomes" id="UP000672602">
    <property type="component" value="Unassembled WGS sequence"/>
</dbReference>
<dbReference type="EMBL" id="JAGMWN010000013">
    <property type="protein sequence ID" value="MBP5858964.1"/>
    <property type="molecule type" value="Genomic_DNA"/>
</dbReference>
<evidence type="ECO:0000259" key="5">
    <source>
        <dbReference type="Pfam" id="PF08242"/>
    </source>
</evidence>
<dbReference type="SMART" id="SM00028">
    <property type="entry name" value="TPR"/>
    <property type="match status" value="2"/>
</dbReference>
<dbReference type="PANTHER" id="PTHR43464">
    <property type="entry name" value="METHYLTRANSFERASE"/>
    <property type="match status" value="1"/>
</dbReference>
<comment type="caution">
    <text evidence="6">The sequence shown here is derived from an EMBL/GenBank/DDBJ whole genome shotgun (WGS) entry which is preliminary data.</text>
</comment>
<dbReference type="GO" id="GO:0032259">
    <property type="term" value="P:methylation"/>
    <property type="evidence" value="ECO:0007669"/>
    <property type="project" value="UniProtKB-KW"/>
</dbReference>
<evidence type="ECO:0000256" key="1">
    <source>
        <dbReference type="ARBA" id="ARBA00022603"/>
    </source>
</evidence>
<dbReference type="InterPro" id="IPR013217">
    <property type="entry name" value="Methyltransf_12"/>
</dbReference>
<dbReference type="SUPFAM" id="SSF53335">
    <property type="entry name" value="S-adenosyl-L-methionine-dependent methyltransferases"/>
    <property type="match status" value="1"/>
</dbReference>
<dbReference type="RefSeq" id="WP_210683551.1">
    <property type="nucleotide sequence ID" value="NZ_JAGMWN010000013.1"/>
</dbReference>
<dbReference type="InterPro" id="IPR029063">
    <property type="entry name" value="SAM-dependent_MTases_sf"/>
</dbReference>
<keyword evidence="4" id="KW-0802">TPR repeat</keyword>
<name>A0A8J7V5I2_9PROT</name>
<keyword evidence="1" id="KW-0489">Methyltransferase</keyword>
<evidence type="ECO:0000256" key="3">
    <source>
        <dbReference type="ARBA" id="ARBA00022691"/>
    </source>
</evidence>
<keyword evidence="2" id="KW-0808">Transferase</keyword>
<feature type="repeat" description="TPR" evidence="4">
    <location>
        <begin position="80"/>
        <end position="113"/>
    </location>
</feature>
<reference evidence="6" key="1">
    <citation type="submission" date="2021-04" db="EMBL/GenBank/DDBJ databases">
        <authorList>
            <person name="Zhang D.-C."/>
        </authorList>
    </citation>
    <scope>NUCLEOTIDE SEQUENCE</scope>
    <source>
        <strain evidence="6">CGMCC 1.15697</strain>
    </source>
</reference>
<dbReference type="InterPro" id="IPR011990">
    <property type="entry name" value="TPR-like_helical_dom_sf"/>
</dbReference>
<dbReference type="PROSITE" id="PS50005">
    <property type="entry name" value="TPR"/>
    <property type="match status" value="1"/>
</dbReference>
<evidence type="ECO:0000256" key="2">
    <source>
        <dbReference type="ARBA" id="ARBA00022679"/>
    </source>
</evidence>
<dbReference type="SUPFAM" id="SSF48452">
    <property type="entry name" value="TPR-like"/>
    <property type="match status" value="1"/>
</dbReference>
<keyword evidence="3" id="KW-0949">S-adenosyl-L-methionine</keyword>
<dbReference type="Pfam" id="PF13432">
    <property type="entry name" value="TPR_16"/>
    <property type="match status" value="2"/>
</dbReference>
<dbReference type="AlphaFoldDB" id="A0A8J7V5I2"/>
<sequence length="376" mass="41070">MAKAKTGRDMIAAILEEAEDHYRQGALEAAADAYDRVLAHDPDHIDALEWRGEIAVQQDDYEVAAEMLGRARSLRGDADFAEYTNLGLAYYELGRARDAVDALARAIERDGGDLVSHSNLGKALYEYHQKVDPEDARRVASDWLKRFPDNPDARHIGAAVSGKKRPSVANAAYVADVFDDYAPNFDEKIAELSYKAPELLNTLIAAHLPAPSKALSVLDAGCGTGLAGPHLRPYAATLVGVDLSRKMLANAKAKALYDRLERAELIDFLSDGKPAYHLITAADVLCYFGALDKAFVGFFHALHPGGHVAFTVERLGKAGRSEYRLDPSGRYKHARAYVARTLEAAGFETLSAEKDILRYEYGEPVDGLVVLARKPG</sequence>
<dbReference type="PANTHER" id="PTHR43464:SF19">
    <property type="entry name" value="UBIQUINONE BIOSYNTHESIS O-METHYLTRANSFERASE, MITOCHONDRIAL"/>
    <property type="match status" value="1"/>
</dbReference>
<proteinExistence type="predicted"/>
<evidence type="ECO:0000313" key="7">
    <source>
        <dbReference type="Proteomes" id="UP000672602"/>
    </source>
</evidence>
<dbReference type="Pfam" id="PF08242">
    <property type="entry name" value="Methyltransf_12"/>
    <property type="match status" value="1"/>
</dbReference>
<dbReference type="CDD" id="cd02440">
    <property type="entry name" value="AdoMet_MTases"/>
    <property type="match status" value="1"/>
</dbReference>
<dbReference type="Gene3D" id="1.25.40.10">
    <property type="entry name" value="Tetratricopeptide repeat domain"/>
    <property type="match status" value="2"/>
</dbReference>
<accession>A0A8J7V5I2</accession>
<gene>
    <name evidence="6" type="ORF">KAJ83_18235</name>
</gene>
<dbReference type="Gene3D" id="3.40.50.150">
    <property type="entry name" value="Vaccinia Virus protein VP39"/>
    <property type="match status" value="1"/>
</dbReference>
<feature type="domain" description="Methyltransferase type 12" evidence="5">
    <location>
        <begin position="218"/>
        <end position="308"/>
    </location>
</feature>
<protein>
    <submittedName>
        <fullName evidence="6">Tetratricopeptide repeat protein</fullName>
    </submittedName>
</protein>
<evidence type="ECO:0000256" key="4">
    <source>
        <dbReference type="PROSITE-ProRule" id="PRU00339"/>
    </source>
</evidence>
<dbReference type="InterPro" id="IPR019734">
    <property type="entry name" value="TPR_rpt"/>
</dbReference>
<dbReference type="GO" id="GO:0008168">
    <property type="term" value="F:methyltransferase activity"/>
    <property type="evidence" value="ECO:0007669"/>
    <property type="project" value="UniProtKB-KW"/>
</dbReference>
<keyword evidence="7" id="KW-1185">Reference proteome</keyword>
<organism evidence="6 7">
    <name type="scientific">Marivibrio halodurans</name>
    <dbReference type="NCBI Taxonomy" id="2039722"/>
    <lineage>
        <taxon>Bacteria</taxon>
        <taxon>Pseudomonadati</taxon>
        <taxon>Pseudomonadota</taxon>
        <taxon>Alphaproteobacteria</taxon>
        <taxon>Rhodospirillales</taxon>
        <taxon>Rhodospirillaceae</taxon>
        <taxon>Marivibrio</taxon>
    </lineage>
</organism>